<keyword evidence="3" id="KW-1185">Reference proteome</keyword>
<proteinExistence type="predicted"/>
<dbReference type="EMBL" id="JACGWO010000010">
    <property type="protein sequence ID" value="KAK4417234.1"/>
    <property type="molecule type" value="Genomic_DNA"/>
</dbReference>
<comment type="caution">
    <text evidence="2">The sequence shown here is derived from an EMBL/GenBank/DDBJ whole genome shotgun (WGS) entry which is preliminary data.</text>
</comment>
<organism evidence="2 3">
    <name type="scientific">Sesamum alatum</name>
    <dbReference type="NCBI Taxonomy" id="300844"/>
    <lineage>
        <taxon>Eukaryota</taxon>
        <taxon>Viridiplantae</taxon>
        <taxon>Streptophyta</taxon>
        <taxon>Embryophyta</taxon>
        <taxon>Tracheophyta</taxon>
        <taxon>Spermatophyta</taxon>
        <taxon>Magnoliopsida</taxon>
        <taxon>eudicotyledons</taxon>
        <taxon>Gunneridae</taxon>
        <taxon>Pentapetalae</taxon>
        <taxon>asterids</taxon>
        <taxon>lamiids</taxon>
        <taxon>Lamiales</taxon>
        <taxon>Pedaliaceae</taxon>
        <taxon>Sesamum</taxon>
    </lineage>
</organism>
<keyword evidence="1" id="KW-0472">Membrane</keyword>
<reference evidence="2" key="2">
    <citation type="journal article" date="2024" name="Plant">
        <title>Genomic evolution and insights into agronomic trait innovations of Sesamum species.</title>
        <authorList>
            <person name="Miao H."/>
            <person name="Wang L."/>
            <person name="Qu L."/>
            <person name="Liu H."/>
            <person name="Sun Y."/>
            <person name="Le M."/>
            <person name="Wang Q."/>
            <person name="Wei S."/>
            <person name="Zheng Y."/>
            <person name="Lin W."/>
            <person name="Duan Y."/>
            <person name="Cao H."/>
            <person name="Xiong S."/>
            <person name="Wang X."/>
            <person name="Wei L."/>
            <person name="Li C."/>
            <person name="Ma Q."/>
            <person name="Ju M."/>
            <person name="Zhao R."/>
            <person name="Li G."/>
            <person name="Mu C."/>
            <person name="Tian Q."/>
            <person name="Mei H."/>
            <person name="Zhang T."/>
            <person name="Gao T."/>
            <person name="Zhang H."/>
        </authorList>
    </citation>
    <scope>NUCLEOTIDE SEQUENCE</scope>
    <source>
        <strain evidence="2">3651</strain>
    </source>
</reference>
<dbReference type="AlphaFoldDB" id="A0AAE1XSI0"/>
<accession>A0AAE1XSI0</accession>
<name>A0AAE1XSI0_9LAMI</name>
<evidence type="ECO:0000256" key="1">
    <source>
        <dbReference type="SAM" id="Phobius"/>
    </source>
</evidence>
<feature type="transmembrane region" description="Helical" evidence="1">
    <location>
        <begin position="13"/>
        <end position="31"/>
    </location>
</feature>
<protein>
    <submittedName>
        <fullName evidence="2">Uncharacterized protein</fullName>
    </submittedName>
</protein>
<evidence type="ECO:0000313" key="2">
    <source>
        <dbReference type="EMBL" id="KAK4417234.1"/>
    </source>
</evidence>
<gene>
    <name evidence="2" type="ORF">Salat_2549000</name>
</gene>
<keyword evidence="1" id="KW-1133">Transmembrane helix</keyword>
<evidence type="ECO:0000313" key="3">
    <source>
        <dbReference type="Proteomes" id="UP001293254"/>
    </source>
</evidence>
<dbReference type="Proteomes" id="UP001293254">
    <property type="component" value="Unassembled WGS sequence"/>
</dbReference>
<reference evidence="2" key="1">
    <citation type="submission" date="2020-06" db="EMBL/GenBank/DDBJ databases">
        <authorList>
            <person name="Li T."/>
            <person name="Hu X."/>
            <person name="Zhang T."/>
            <person name="Song X."/>
            <person name="Zhang H."/>
            <person name="Dai N."/>
            <person name="Sheng W."/>
            <person name="Hou X."/>
            <person name="Wei L."/>
        </authorList>
    </citation>
    <scope>NUCLEOTIDE SEQUENCE</scope>
    <source>
        <strain evidence="2">3651</strain>
        <tissue evidence="2">Leaf</tissue>
    </source>
</reference>
<sequence length="134" mass="14579">MNAGLKHPRFREFSHLLIQISGLVFIGLNLLSSLGMQEQFLGNSSFNPAAAAKLMLQCCCCSCKIHSAATNNASNATRTTSLKILNCWCCRNFVDATSEPKRPYRESLVPRPPFCTVNLPNLGVVLADLSSATC</sequence>
<keyword evidence="1" id="KW-0812">Transmembrane</keyword>